<reference evidence="1 2" key="1">
    <citation type="submission" date="2019-04" db="EMBL/GenBank/DDBJ databases">
        <title>Complete genome sequence of Arthrobacter sp. ZXY-2 associated with effective atrazine degradation and salt adaptation.</title>
        <authorList>
            <person name="Zhao X."/>
        </authorList>
    </citation>
    <scope>NUCLEOTIDE SEQUENCE [LARGE SCALE GENOMIC DNA]</scope>
    <source>
        <strain evidence="2">ZP60</strain>
        <plasmid evidence="1 2">unnamed1</plasmid>
    </source>
</reference>
<protein>
    <submittedName>
        <fullName evidence="1">Uncharacterized protein</fullName>
    </submittedName>
</protein>
<name>A0A4D6KG52_9EURY</name>
<evidence type="ECO:0000313" key="1">
    <source>
        <dbReference type="EMBL" id="QCD67190.1"/>
    </source>
</evidence>
<keyword evidence="1" id="KW-0614">Plasmid</keyword>
<dbReference type="KEGG" id="halz:E5139_16175"/>
<accession>A0A4D6KG52</accession>
<dbReference type="RefSeq" id="WP_012807434.1">
    <property type="nucleotide sequence ID" value="NZ_CP039376.1"/>
</dbReference>
<dbReference type="GeneID" id="8409335"/>
<evidence type="ECO:0000313" key="2">
    <source>
        <dbReference type="Proteomes" id="UP000297053"/>
    </source>
</evidence>
<geneLocation type="plasmid" evidence="1 2">
    <name>unnamed1</name>
</geneLocation>
<reference evidence="1 2" key="2">
    <citation type="submission" date="2019-04" db="EMBL/GenBank/DDBJ databases">
        <authorList>
            <person name="Yang S."/>
            <person name="Wei W."/>
        </authorList>
    </citation>
    <scope>NUCLEOTIDE SEQUENCE [LARGE SCALE GENOMIC DNA]</scope>
    <source>
        <strain evidence="2">ZP60</strain>
        <plasmid evidence="1 2">unnamed1</plasmid>
    </source>
</reference>
<proteinExistence type="predicted"/>
<dbReference type="AlphaFoldDB" id="A0A4D6KG52"/>
<dbReference type="Proteomes" id="UP000297053">
    <property type="component" value="Plasmid unnamed1"/>
</dbReference>
<dbReference type="EMBL" id="CP039376">
    <property type="protein sequence ID" value="QCD67190.1"/>
    <property type="molecule type" value="Genomic_DNA"/>
</dbReference>
<sequence>MRATIRAADPESTASLSVTDESAVRVYRVPERGEAVVADKDGSVTSLGVHDISVSREFDDDGEPGYIEFYKEDSQLYVQDAGSSSETVQQNAFGEIDLSDGEPSLITGDCTVQIGYSTALEVEVEQSRGNDRPIPYKADLVLKICDVRSTNEVKSELRELKEMMHAADISDERYRNVLADVETAFENVENTRGDELPTEAVQKVSSATKRARNYFLSS</sequence>
<gene>
    <name evidence="1" type="ORF">E5139_16175</name>
</gene>
<organism evidence="1 2">
    <name type="scientific">Halomicrobium mukohataei</name>
    <dbReference type="NCBI Taxonomy" id="57705"/>
    <lineage>
        <taxon>Archaea</taxon>
        <taxon>Methanobacteriati</taxon>
        <taxon>Methanobacteriota</taxon>
        <taxon>Stenosarchaea group</taxon>
        <taxon>Halobacteria</taxon>
        <taxon>Halobacteriales</taxon>
        <taxon>Haloarculaceae</taxon>
        <taxon>Halomicrobium</taxon>
    </lineage>
</organism>